<evidence type="ECO:0000259" key="1">
    <source>
        <dbReference type="Pfam" id="PF20700"/>
    </source>
</evidence>
<dbReference type="EMBL" id="OV651821">
    <property type="protein sequence ID" value="CAH1115697.1"/>
    <property type="molecule type" value="Genomic_DNA"/>
</dbReference>
<dbReference type="Proteomes" id="UP001153636">
    <property type="component" value="Chromosome 9"/>
</dbReference>
<keyword evidence="3" id="KW-1185">Reference proteome</keyword>
<reference evidence="2" key="1">
    <citation type="submission" date="2022-01" db="EMBL/GenBank/DDBJ databases">
        <authorList>
            <person name="King R."/>
        </authorList>
    </citation>
    <scope>NUCLEOTIDE SEQUENCE</scope>
</reference>
<protein>
    <recommendedName>
        <fullName evidence="1">Mutator-like transposase domain-containing protein</fullName>
    </recommendedName>
</protein>
<accession>A0A9P0D7P1</accession>
<feature type="domain" description="Mutator-like transposase" evidence="1">
    <location>
        <begin position="63"/>
        <end position="173"/>
    </location>
</feature>
<gene>
    <name evidence="2" type="ORF">PSYICH_LOCUS15525</name>
</gene>
<dbReference type="InterPro" id="IPR049012">
    <property type="entry name" value="Mutator_transp_dom"/>
</dbReference>
<sequence>MNSRWIKLTKGEVEVKQKYSRSKIDGLKVIRCNGYHAELVTLTVDEMWTKACKLWRKQLNTNEFKEWYQEHVENDECLANHTGPSGNMEVNAVIELFRRSVKNYGAKIRNYIGDGDSKTYGNLVKAKPYGENFTINKKKCVGHVQKRMGKRLRDLVNKTIKNKLVKPGKNAGKTRQSKLLGGKGKLTGKVIDNLS</sequence>
<dbReference type="Pfam" id="PF20700">
    <property type="entry name" value="Mutator"/>
    <property type="match status" value="1"/>
</dbReference>
<evidence type="ECO:0000313" key="3">
    <source>
        <dbReference type="Proteomes" id="UP001153636"/>
    </source>
</evidence>
<proteinExistence type="predicted"/>
<dbReference type="AlphaFoldDB" id="A0A9P0D7P1"/>
<evidence type="ECO:0000313" key="2">
    <source>
        <dbReference type="EMBL" id="CAH1115697.1"/>
    </source>
</evidence>
<organism evidence="2 3">
    <name type="scientific">Psylliodes chrysocephalus</name>
    <dbReference type="NCBI Taxonomy" id="3402493"/>
    <lineage>
        <taxon>Eukaryota</taxon>
        <taxon>Metazoa</taxon>
        <taxon>Ecdysozoa</taxon>
        <taxon>Arthropoda</taxon>
        <taxon>Hexapoda</taxon>
        <taxon>Insecta</taxon>
        <taxon>Pterygota</taxon>
        <taxon>Neoptera</taxon>
        <taxon>Endopterygota</taxon>
        <taxon>Coleoptera</taxon>
        <taxon>Polyphaga</taxon>
        <taxon>Cucujiformia</taxon>
        <taxon>Chrysomeloidea</taxon>
        <taxon>Chrysomelidae</taxon>
        <taxon>Galerucinae</taxon>
        <taxon>Alticini</taxon>
        <taxon>Psylliodes</taxon>
    </lineage>
</organism>
<dbReference type="OrthoDB" id="421276at2759"/>
<name>A0A9P0D7P1_9CUCU</name>